<dbReference type="InterPro" id="IPR050553">
    <property type="entry name" value="Thioredoxin_ResA/DsbE_sf"/>
</dbReference>
<gene>
    <name evidence="4" type="ORF">ACFSR6_08460</name>
</gene>
<dbReference type="InterPro" id="IPR017937">
    <property type="entry name" value="Thioredoxin_CS"/>
</dbReference>
<dbReference type="InterPro" id="IPR036249">
    <property type="entry name" value="Thioredoxin-like_sf"/>
</dbReference>
<dbReference type="Proteomes" id="UP001597461">
    <property type="component" value="Unassembled WGS sequence"/>
</dbReference>
<feature type="domain" description="Thioredoxin" evidence="3">
    <location>
        <begin position="266"/>
        <end position="408"/>
    </location>
</feature>
<evidence type="ECO:0000256" key="2">
    <source>
        <dbReference type="SAM" id="SignalP"/>
    </source>
</evidence>
<evidence type="ECO:0000313" key="5">
    <source>
        <dbReference type="Proteomes" id="UP001597461"/>
    </source>
</evidence>
<comment type="caution">
    <text evidence="4">The sequence shown here is derived from an EMBL/GenBank/DDBJ whole genome shotgun (WGS) entry which is preliminary data.</text>
</comment>
<dbReference type="RefSeq" id="WP_379077575.1">
    <property type="nucleotide sequence ID" value="NZ_JBHULL010000007.1"/>
</dbReference>
<evidence type="ECO:0000256" key="1">
    <source>
        <dbReference type="ARBA" id="ARBA00023284"/>
    </source>
</evidence>
<keyword evidence="1" id="KW-0676">Redox-active center</keyword>
<dbReference type="Gene3D" id="3.40.30.10">
    <property type="entry name" value="Glutaredoxin"/>
    <property type="match status" value="1"/>
</dbReference>
<keyword evidence="2" id="KW-0732">Signal</keyword>
<dbReference type="PROSITE" id="PS51352">
    <property type="entry name" value="THIOREDOXIN_2"/>
    <property type="match status" value="1"/>
</dbReference>
<dbReference type="Pfam" id="PF00578">
    <property type="entry name" value="AhpC-TSA"/>
    <property type="match status" value="1"/>
</dbReference>
<protein>
    <submittedName>
        <fullName evidence="4">TlpA family protein disulfide reductase</fullName>
    </submittedName>
</protein>
<dbReference type="EMBL" id="JBHULL010000007">
    <property type="protein sequence ID" value="MFD2582517.1"/>
    <property type="molecule type" value="Genomic_DNA"/>
</dbReference>
<organism evidence="4 5">
    <name type="scientific">Pedobacter vanadiisoli</name>
    <dbReference type="NCBI Taxonomy" id="1761975"/>
    <lineage>
        <taxon>Bacteria</taxon>
        <taxon>Pseudomonadati</taxon>
        <taxon>Bacteroidota</taxon>
        <taxon>Sphingobacteriia</taxon>
        <taxon>Sphingobacteriales</taxon>
        <taxon>Sphingobacteriaceae</taxon>
        <taxon>Pedobacter</taxon>
    </lineage>
</organism>
<dbReference type="PROSITE" id="PS00194">
    <property type="entry name" value="THIOREDOXIN_1"/>
    <property type="match status" value="1"/>
</dbReference>
<proteinExistence type="predicted"/>
<evidence type="ECO:0000259" key="3">
    <source>
        <dbReference type="PROSITE" id="PS51352"/>
    </source>
</evidence>
<feature type="signal peptide" evidence="2">
    <location>
        <begin position="1"/>
        <end position="25"/>
    </location>
</feature>
<dbReference type="InterPro" id="IPR013766">
    <property type="entry name" value="Thioredoxin_domain"/>
</dbReference>
<reference evidence="5" key="1">
    <citation type="journal article" date="2019" name="Int. J. Syst. Evol. Microbiol.">
        <title>The Global Catalogue of Microorganisms (GCM) 10K type strain sequencing project: providing services to taxonomists for standard genome sequencing and annotation.</title>
        <authorList>
            <consortium name="The Broad Institute Genomics Platform"/>
            <consortium name="The Broad Institute Genome Sequencing Center for Infectious Disease"/>
            <person name="Wu L."/>
            <person name="Ma J."/>
        </authorList>
    </citation>
    <scope>NUCLEOTIDE SEQUENCE [LARGE SCALE GENOMIC DNA]</scope>
    <source>
        <strain evidence="5">KCTC 42866</strain>
    </source>
</reference>
<feature type="chain" id="PRO_5045537172" evidence="2">
    <location>
        <begin position="26"/>
        <end position="415"/>
    </location>
</feature>
<dbReference type="PANTHER" id="PTHR42852">
    <property type="entry name" value="THIOL:DISULFIDE INTERCHANGE PROTEIN DSBE"/>
    <property type="match status" value="1"/>
</dbReference>
<keyword evidence="5" id="KW-1185">Reference proteome</keyword>
<accession>A0ABW5MH32</accession>
<dbReference type="InterPro" id="IPR000866">
    <property type="entry name" value="AhpC/TSA"/>
</dbReference>
<evidence type="ECO:0000313" key="4">
    <source>
        <dbReference type="EMBL" id="MFD2582517.1"/>
    </source>
</evidence>
<dbReference type="PANTHER" id="PTHR42852:SF17">
    <property type="entry name" value="THIOREDOXIN-LIKE PROTEIN HI_1115"/>
    <property type="match status" value="1"/>
</dbReference>
<name>A0ABW5MH32_9SPHI</name>
<dbReference type="SUPFAM" id="SSF52833">
    <property type="entry name" value="Thioredoxin-like"/>
    <property type="match status" value="1"/>
</dbReference>
<sequence>MKINNLKKCIATLVLGLLISFGAQAQQPNPLAEKYDEFTLIAKVQDQEKFYHDLLKKIPETEKNRKHYDRIRAAIAINWLHEENLEKFKQYDKSVKDGLSLYELTNILEKWVDDKKNLAWIDVTSKQYLKDIENGLRKDDFEHAHEVLLEISATVDCINGNKSSALAKINEALKDAKIRNMNYFKDSKPNFISRYAVILDANGQTQKAIDTLTVAVKDAESNPKLLATLKTIYAKVNGEDNAAKYVASLQDEAYQRYYKELEGKWDPVGKPAPDLAITKLNGAPFKVSDYKGKILMVDFWSTTCTPCKACFPAFERVVADYKNEPFQLFVAGIAEDKETQQQYVDKSKLTLDVLRDPEMAFFKAIGAKGTPHKFIIDPKGIIRMEGIGYAGSTDREYYEVKAMVEITKKHAALNN</sequence>
<dbReference type="CDD" id="cd02966">
    <property type="entry name" value="TlpA_like_family"/>
    <property type="match status" value="1"/>
</dbReference>